<proteinExistence type="predicted"/>
<organism evidence="2 3">
    <name type="scientific">Chryseobacterium endophyticum</name>
    <dbReference type="NCBI Taxonomy" id="1854762"/>
    <lineage>
        <taxon>Bacteria</taxon>
        <taxon>Pseudomonadati</taxon>
        <taxon>Bacteroidota</taxon>
        <taxon>Flavobacteriia</taxon>
        <taxon>Flavobacteriales</taxon>
        <taxon>Weeksellaceae</taxon>
        <taxon>Chryseobacterium group</taxon>
        <taxon>Chryseobacterium</taxon>
    </lineage>
</organism>
<accession>A0AAU6WRR8</accession>
<keyword evidence="1" id="KW-0812">Transmembrane</keyword>
<reference evidence="2 3" key="1">
    <citation type="submission" date="2024-04" db="EMBL/GenBank/DDBJ databases">
        <title>Genome sequencing and assembly of rice foliar adapted Chryseobacterium endophyticum OsEnb-ALM-A6.</title>
        <authorList>
            <person name="Kumar S."/>
            <person name="Javed M."/>
            <person name="Chouhan V."/>
            <person name="Charishma K."/>
            <person name="Patel A."/>
            <person name="Kumar M."/>
            <person name="Sahu K.P."/>
            <person name="Kumar A."/>
        </authorList>
    </citation>
    <scope>NUCLEOTIDE SEQUENCE [LARGE SCALE GENOMIC DNA]</scope>
    <source>
        <strain evidence="2 3">OsEnb-ALM-A6</strain>
    </source>
</reference>
<dbReference type="AlphaFoldDB" id="A0AAU6WRR8"/>
<evidence type="ECO:0000313" key="3">
    <source>
        <dbReference type="Proteomes" id="UP001463665"/>
    </source>
</evidence>
<evidence type="ECO:0000256" key="1">
    <source>
        <dbReference type="SAM" id="Phobius"/>
    </source>
</evidence>
<evidence type="ECO:0000313" key="2">
    <source>
        <dbReference type="EMBL" id="XAO75484.1"/>
    </source>
</evidence>
<dbReference type="EMBL" id="CP154834">
    <property type="protein sequence ID" value="XAO75484.1"/>
    <property type="molecule type" value="Genomic_DNA"/>
</dbReference>
<gene>
    <name evidence="2" type="ORF">AAFP95_06030</name>
</gene>
<dbReference type="Proteomes" id="UP001463665">
    <property type="component" value="Chromosome"/>
</dbReference>
<keyword evidence="3" id="KW-1185">Reference proteome</keyword>
<feature type="transmembrane region" description="Helical" evidence="1">
    <location>
        <begin position="6"/>
        <end position="37"/>
    </location>
</feature>
<keyword evidence="1" id="KW-0472">Membrane</keyword>
<keyword evidence="1" id="KW-1133">Transmembrane helix</keyword>
<sequence>MKTHHYIFLTTILFIILFYDQNVGLNLGIIGLIYAVLTFSELRKRTGPKPLFSFL</sequence>
<dbReference type="RefSeq" id="WP_345767171.1">
    <property type="nucleotide sequence ID" value="NZ_CP154834.1"/>
</dbReference>
<name>A0AAU6WRR8_9FLAO</name>
<protein>
    <submittedName>
        <fullName evidence="2">Uncharacterized protein</fullName>
    </submittedName>
</protein>